<evidence type="ECO:0000256" key="4">
    <source>
        <dbReference type="ARBA" id="ARBA00023136"/>
    </source>
</evidence>
<organism evidence="8 9">
    <name type="scientific">Paenibacillus gallinarum</name>
    <dbReference type="NCBI Taxonomy" id="2762232"/>
    <lineage>
        <taxon>Bacteria</taxon>
        <taxon>Bacillati</taxon>
        <taxon>Bacillota</taxon>
        <taxon>Bacilli</taxon>
        <taxon>Bacillales</taxon>
        <taxon>Paenibacillaceae</taxon>
        <taxon>Paenibacillus</taxon>
    </lineage>
</organism>
<dbReference type="PANTHER" id="PTHR30429">
    <property type="entry name" value="D-METHIONINE-BINDING LIPOPROTEIN METQ"/>
    <property type="match status" value="1"/>
</dbReference>
<dbReference type="PANTHER" id="PTHR30429:SF0">
    <property type="entry name" value="METHIONINE-BINDING LIPOPROTEIN METQ"/>
    <property type="match status" value="1"/>
</dbReference>
<keyword evidence="4" id="KW-0472">Membrane</keyword>
<evidence type="ECO:0000313" key="9">
    <source>
        <dbReference type="Proteomes" id="UP000608071"/>
    </source>
</evidence>
<comment type="subcellular location">
    <subcellularLocation>
        <location evidence="1">Membrane</location>
        <topology evidence="1">Lipid-anchor</topology>
    </subcellularLocation>
</comment>
<gene>
    <name evidence="8" type="ORF">H9647_01010</name>
</gene>
<evidence type="ECO:0000256" key="5">
    <source>
        <dbReference type="ARBA" id="ARBA00023139"/>
    </source>
</evidence>
<accession>A0ABR8ST11</accession>
<sequence length="279" mass="30714">MKTKKMWFKWMAGMTLVSVLLAGCSTTTVDNNGEGLKDQDEPQVIKVGVPAGSTKEMVEKTMKDLVEKQGSKLEVVEISDPDESLTELTNGSIDAFLNTFTNNSENAVTSIITVPTEPLALYSKSVTDEDAIVKNSTIFLPEEPILLTRALLMLEDEGVIGIRTGASYTDMSIDTAVTDNPKNVTLKTMPVDELGQAVSDETTELVVMPVMMATEAGFTDKEELDTEDIPENLSNRLVVRAADQNATFARTLKEVVQSAEYKKLLDQNFPEFEDPEWMD</sequence>
<evidence type="ECO:0008006" key="10">
    <source>
        <dbReference type="Google" id="ProtNLM"/>
    </source>
</evidence>
<evidence type="ECO:0000256" key="6">
    <source>
        <dbReference type="ARBA" id="ARBA00023288"/>
    </source>
</evidence>
<evidence type="ECO:0000313" key="8">
    <source>
        <dbReference type="EMBL" id="MBD7966635.1"/>
    </source>
</evidence>
<evidence type="ECO:0000256" key="1">
    <source>
        <dbReference type="ARBA" id="ARBA00004635"/>
    </source>
</evidence>
<dbReference type="PROSITE" id="PS51257">
    <property type="entry name" value="PROKAR_LIPOPROTEIN"/>
    <property type="match status" value="1"/>
</dbReference>
<keyword evidence="9" id="KW-1185">Reference proteome</keyword>
<dbReference type="Pfam" id="PF03180">
    <property type="entry name" value="Lipoprotein_9"/>
    <property type="match status" value="1"/>
</dbReference>
<dbReference type="EMBL" id="JACSQL010000001">
    <property type="protein sequence ID" value="MBD7966635.1"/>
    <property type="molecule type" value="Genomic_DNA"/>
</dbReference>
<keyword evidence="5" id="KW-0564">Palmitate</keyword>
<evidence type="ECO:0000256" key="7">
    <source>
        <dbReference type="SAM" id="SignalP"/>
    </source>
</evidence>
<protein>
    <recommendedName>
        <fullName evidence="10">Lipoprotein</fullName>
    </recommendedName>
</protein>
<keyword evidence="3 7" id="KW-0732">Signal</keyword>
<reference evidence="8 9" key="1">
    <citation type="submission" date="2020-08" db="EMBL/GenBank/DDBJ databases">
        <title>A Genomic Blueprint of the Chicken Gut Microbiome.</title>
        <authorList>
            <person name="Gilroy R."/>
            <person name="Ravi A."/>
            <person name="Getino M."/>
            <person name="Pursley I."/>
            <person name="Horton D.L."/>
            <person name="Alikhan N.-F."/>
            <person name="Baker D."/>
            <person name="Gharbi K."/>
            <person name="Hall N."/>
            <person name="Watson M."/>
            <person name="Adriaenssens E.M."/>
            <person name="Foster-Nyarko E."/>
            <person name="Jarju S."/>
            <person name="Secka A."/>
            <person name="Antonio M."/>
            <person name="Oren A."/>
            <person name="Chaudhuri R."/>
            <person name="La Ragione R.M."/>
            <person name="Hildebrand F."/>
            <person name="Pallen M.J."/>
        </authorList>
    </citation>
    <scope>NUCLEOTIDE SEQUENCE [LARGE SCALE GENOMIC DNA]</scope>
    <source>
        <strain evidence="8 9">Sa2BVA9</strain>
    </source>
</reference>
<feature type="chain" id="PRO_5046075304" description="Lipoprotein" evidence="7">
    <location>
        <begin position="23"/>
        <end position="279"/>
    </location>
</feature>
<feature type="signal peptide" evidence="7">
    <location>
        <begin position="1"/>
        <end position="22"/>
    </location>
</feature>
<evidence type="ECO:0000256" key="3">
    <source>
        <dbReference type="ARBA" id="ARBA00022729"/>
    </source>
</evidence>
<name>A0ABR8ST11_9BACL</name>
<comment type="caution">
    <text evidence="8">The sequence shown here is derived from an EMBL/GenBank/DDBJ whole genome shotgun (WGS) entry which is preliminary data.</text>
</comment>
<evidence type="ECO:0000256" key="2">
    <source>
        <dbReference type="ARBA" id="ARBA00008973"/>
    </source>
</evidence>
<keyword evidence="6" id="KW-0449">Lipoprotein</keyword>
<dbReference type="InterPro" id="IPR004872">
    <property type="entry name" value="Lipoprotein_NlpA"/>
</dbReference>
<comment type="similarity">
    <text evidence="2">Belongs to the NlpA lipoprotein family.</text>
</comment>
<dbReference type="SUPFAM" id="SSF53850">
    <property type="entry name" value="Periplasmic binding protein-like II"/>
    <property type="match status" value="1"/>
</dbReference>
<dbReference type="Proteomes" id="UP000608071">
    <property type="component" value="Unassembled WGS sequence"/>
</dbReference>
<dbReference type="RefSeq" id="WP_191797351.1">
    <property type="nucleotide sequence ID" value="NZ_JACSQL010000001.1"/>
</dbReference>
<proteinExistence type="inferred from homology"/>
<dbReference type="Gene3D" id="3.40.190.10">
    <property type="entry name" value="Periplasmic binding protein-like II"/>
    <property type="match status" value="2"/>
</dbReference>